<sequence length="145" mass="15615">MPSATGQTTNPDLPPFPDQSTLSLLPDVYLLLSRIALLQQQQSNGAATSPTNGAQATPNPLNLTPLDIKELTAAIYPLKQKIQKARETITGMIDVERSVGEQQAEIRSLEAKVHALKDRLALLGDIAREGTKQEDEVMAGVEAES</sequence>
<evidence type="ECO:0000256" key="3">
    <source>
        <dbReference type="ARBA" id="ARBA00023015"/>
    </source>
</evidence>
<keyword evidence="5 7" id="KW-0804">Transcription</keyword>
<dbReference type="VEuPathDB" id="FungiDB:HMPREF1541_09205"/>
<evidence type="ECO:0000256" key="7">
    <source>
        <dbReference type="RuleBase" id="RU364145"/>
    </source>
</evidence>
<dbReference type="eggNOG" id="ENOG502SW8C">
    <property type="taxonomic scope" value="Eukaryota"/>
</dbReference>
<comment type="similarity">
    <text evidence="2 7">Belongs to the Mediator complex subunit 9 family.</text>
</comment>
<keyword evidence="4 7" id="KW-0010">Activator</keyword>
<dbReference type="InterPro" id="IPR011425">
    <property type="entry name" value="Med9"/>
</dbReference>
<dbReference type="GO" id="GO:0006357">
    <property type="term" value="P:regulation of transcription by RNA polymerase II"/>
    <property type="evidence" value="ECO:0007669"/>
    <property type="project" value="InterPro"/>
</dbReference>
<dbReference type="HOGENOM" id="CLU_097220_0_0_1"/>
<dbReference type="OrthoDB" id="5414694at2759"/>
<evidence type="ECO:0000256" key="9">
    <source>
        <dbReference type="SAM" id="MobiDB-lite"/>
    </source>
</evidence>
<evidence type="ECO:0000256" key="1">
    <source>
        <dbReference type="ARBA" id="ARBA00004123"/>
    </source>
</evidence>
<proteinExistence type="inferred from homology"/>
<dbReference type="STRING" id="1220924.W2SBU4"/>
<comment type="subunit">
    <text evidence="7">Component of the Mediator complex.</text>
</comment>
<dbReference type="Proteomes" id="UP000030752">
    <property type="component" value="Unassembled WGS sequence"/>
</dbReference>
<feature type="region of interest" description="Disordered" evidence="9">
    <location>
        <begin position="41"/>
        <end position="61"/>
    </location>
</feature>
<reference evidence="10 11" key="1">
    <citation type="submission" date="2013-03" db="EMBL/GenBank/DDBJ databases">
        <title>The Genome Sequence of Phialophora europaea CBS 101466.</title>
        <authorList>
            <consortium name="The Broad Institute Genomics Platform"/>
            <person name="Cuomo C."/>
            <person name="de Hoog S."/>
            <person name="Gorbushina A."/>
            <person name="Walker B."/>
            <person name="Young S.K."/>
            <person name="Zeng Q."/>
            <person name="Gargeya S."/>
            <person name="Fitzgerald M."/>
            <person name="Haas B."/>
            <person name="Abouelleil A."/>
            <person name="Allen A.W."/>
            <person name="Alvarado L."/>
            <person name="Arachchi H.M."/>
            <person name="Berlin A.M."/>
            <person name="Chapman S.B."/>
            <person name="Gainer-Dewar J."/>
            <person name="Goldberg J."/>
            <person name="Griggs A."/>
            <person name="Gujja S."/>
            <person name="Hansen M."/>
            <person name="Howarth C."/>
            <person name="Imamovic A."/>
            <person name="Ireland A."/>
            <person name="Larimer J."/>
            <person name="McCowan C."/>
            <person name="Murphy C."/>
            <person name="Pearson M."/>
            <person name="Poon T.W."/>
            <person name="Priest M."/>
            <person name="Roberts A."/>
            <person name="Saif S."/>
            <person name="Shea T."/>
            <person name="Sisk P."/>
            <person name="Sykes S."/>
            <person name="Wortman J."/>
            <person name="Nusbaum C."/>
            <person name="Birren B."/>
        </authorList>
    </citation>
    <scope>NUCLEOTIDE SEQUENCE [LARGE SCALE GENOMIC DNA]</scope>
    <source>
        <strain evidence="10 11">CBS 101466</strain>
    </source>
</reference>
<evidence type="ECO:0000256" key="8">
    <source>
        <dbReference type="SAM" id="Coils"/>
    </source>
</evidence>
<dbReference type="GO" id="GO:0003712">
    <property type="term" value="F:transcription coregulator activity"/>
    <property type="evidence" value="ECO:0007669"/>
    <property type="project" value="InterPro"/>
</dbReference>
<accession>W2SBU4</accession>
<gene>
    <name evidence="7" type="primary">MED9</name>
    <name evidence="10" type="ORF">HMPREF1541_09205</name>
</gene>
<comment type="subcellular location">
    <subcellularLocation>
        <location evidence="1 7">Nucleus</location>
    </subcellularLocation>
</comment>
<protein>
    <recommendedName>
        <fullName evidence="7">Mediator of RNA polymerase II transcription subunit 9</fullName>
    </recommendedName>
    <alternativeName>
        <fullName evidence="7">Mediator complex subunit 9</fullName>
    </alternativeName>
</protein>
<dbReference type="GO" id="GO:0016592">
    <property type="term" value="C:mediator complex"/>
    <property type="evidence" value="ECO:0007669"/>
    <property type="project" value="InterPro"/>
</dbReference>
<dbReference type="GeneID" id="19976544"/>
<keyword evidence="6 7" id="KW-0539">Nucleus</keyword>
<evidence type="ECO:0000256" key="2">
    <source>
        <dbReference type="ARBA" id="ARBA00008089"/>
    </source>
</evidence>
<evidence type="ECO:0000313" key="11">
    <source>
        <dbReference type="Proteomes" id="UP000030752"/>
    </source>
</evidence>
<evidence type="ECO:0000256" key="4">
    <source>
        <dbReference type="ARBA" id="ARBA00023159"/>
    </source>
</evidence>
<keyword evidence="8" id="KW-0175">Coiled coil</keyword>
<name>W2SBU4_CYPE1</name>
<evidence type="ECO:0000313" key="10">
    <source>
        <dbReference type="EMBL" id="ETN45374.1"/>
    </source>
</evidence>
<evidence type="ECO:0000256" key="5">
    <source>
        <dbReference type="ARBA" id="ARBA00023163"/>
    </source>
</evidence>
<dbReference type="Pfam" id="PF07544">
    <property type="entry name" value="Med9"/>
    <property type="match status" value="1"/>
</dbReference>
<organism evidence="10 11">
    <name type="scientific">Cyphellophora europaea (strain CBS 101466)</name>
    <name type="common">Phialophora europaea</name>
    <dbReference type="NCBI Taxonomy" id="1220924"/>
    <lineage>
        <taxon>Eukaryota</taxon>
        <taxon>Fungi</taxon>
        <taxon>Dikarya</taxon>
        <taxon>Ascomycota</taxon>
        <taxon>Pezizomycotina</taxon>
        <taxon>Eurotiomycetes</taxon>
        <taxon>Chaetothyriomycetidae</taxon>
        <taxon>Chaetothyriales</taxon>
        <taxon>Cyphellophoraceae</taxon>
        <taxon>Cyphellophora</taxon>
    </lineage>
</organism>
<dbReference type="InParanoid" id="W2SBU4"/>
<feature type="coiled-coil region" evidence="8">
    <location>
        <begin position="92"/>
        <end position="119"/>
    </location>
</feature>
<keyword evidence="11" id="KW-1185">Reference proteome</keyword>
<dbReference type="RefSeq" id="XP_008712102.1">
    <property type="nucleotide sequence ID" value="XM_008713880.1"/>
</dbReference>
<comment type="function">
    <text evidence="7">Component of the Mediator complex, a coactivator involved in the regulated transcription of nearly all RNA polymerase II-dependent genes. Mediator functions as a bridge to convey information from gene-specific regulatory proteins to the basal RNA polymerase II transcription machinery. Mediator is recruited to promoters by direct interactions with regulatory proteins and serves as a scaffold for the assembly of a functional preinitiation complex with RNA polymerase II and the general transcription factors.</text>
</comment>
<keyword evidence="3 7" id="KW-0805">Transcription regulation</keyword>
<dbReference type="EMBL" id="KB822712">
    <property type="protein sequence ID" value="ETN45374.1"/>
    <property type="molecule type" value="Genomic_DNA"/>
</dbReference>
<evidence type="ECO:0000256" key="6">
    <source>
        <dbReference type="ARBA" id="ARBA00023242"/>
    </source>
</evidence>
<dbReference type="AlphaFoldDB" id="W2SBU4"/>